<dbReference type="InterPro" id="IPR014444">
    <property type="entry name" value="PH1575-like"/>
</dbReference>
<evidence type="ECO:0000313" key="2">
    <source>
        <dbReference type="EMBL" id="HIS31268.1"/>
    </source>
</evidence>
<comment type="caution">
    <text evidence="2">The sequence shown here is derived from an EMBL/GenBank/DDBJ whole genome shotgun (WGS) entry which is preliminary data.</text>
</comment>
<dbReference type="InterPro" id="IPR036075">
    <property type="entry name" value="ARMT-1-like_metal-bd_sf"/>
</dbReference>
<name>A0A9D1ESS8_9FIRM</name>
<reference evidence="2" key="2">
    <citation type="journal article" date="2021" name="PeerJ">
        <title>Extensive microbial diversity within the chicken gut microbiome revealed by metagenomics and culture.</title>
        <authorList>
            <person name="Gilroy R."/>
            <person name="Ravi A."/>
            <person name="Getino M."/>
            <person name="Pursley I."/>
            <person name="Horton D.L."/>
            <person name="Alikhan N.F."/>
            <person name="Baker D."/>
            <person name="Gharbi K."/>
            <person name="Hall N."/>
            <person name="Watson M."/>
            <person name="Adriaenssens E.M."/>
            <person name="Foster-Nyarko E."/>
            <person name="Jarju S."/>
            <person name="Secka A."/>
            <person name="Antonio M."/>
            <person name="Oren A."/>
            <person name="Chaudhuri R.R."/>
            <person name="La Ragione R."/>
            <person name="Hildebrand F."/>
            <person name="Pallen M.J."/>
        </authorList>
    </citation>
    <scope>NUCLEOTIDE SEQUENCE</scope>
    <source>
        <strain evidence="2">CHK190-19873</strain>
    </source>
</reference>
<sequence length="289" mass="33328">MRANSFCISCLVRRQEERIRNFSDEEKKTEYMREVLKLISTDDSGLSAPTLIRDMTEMYRRYWGDPGDMEKEKREFNEFLLDMEEQLEAAVRRENDPLEAALNYARTGNYIDFTTVKDVSKKGLLELFERQSEKPLDAGEYARFLDDLAKAKSLVYLTDNCGEIVLDKIVIRILQERYPRLDILVLVRGAAVANDADLPAAREVGLDRLVPVMGNGSDIAGTDLRDLSREARRAVEQADLILSKGQGNFETLHGCGLNIYYLFLCKCDWFLRRFRAKPLEGMFVNERRI</sequence>
<gene>
    <name evidence="2" type="ORF">IAB44_06940</name>
</gene>
<dbReference type="AlphaFoldDB" id="A0A9D1ESS8"/>
<protein>
    <submittedName>
        <fullName evidence="2">DUF89 family protein</fullName>
    </submittedName>
</protein>
<dbReference type="Gene3D" id="1.10.285.20">
    <property type="entry name" value="Uncharacterised protein PF01937, DUF89, domain 2"/>
    <property type="match status" value="1"/>
</dbReference>
<dbReference type="SUPFAM" id="SSF111321">
    <property type="entry name" value="AF1104-like"/>
    <property type="match status" value="1"/>
</dbReference>
<organism evidence="2 3">
    <name type="scientific">Candidatus Limivivens intestinipullorum</name>
    <dbReference type="NCBI Taxonomy" id="2840858"/>
    <lineage>
        <taxon>Bacteria</taxon>
        <taxon>Bacillati</taxon>
        <taxon>Bacillota</taxon>
        <taxon>Clostridia</taxon>
        <taxon>Lachnospirales</taxon>
        <taxon>Lachnospiraceae</taxon>
        <taxon>Lachnospiraceae incertae sedis</taxon>
        <taxon>Candidatus Limivivens</taxon>
    </lineage>
</organism>
<dbReference type="Gene3D" id="3.40.50.10880">
    <property type="entry name" value="Uncharacterised protein PF01937, DUF89, domain 3"/>
    <property type="match status" value="1"/>
</dbReference>
<reference evidence="2" key="1">
    <citation type="submission" date="2020-10" db="EMBL/GenBank/DDBJ databases">
        <authorList>
            <person name="Gilroy R."/>
        </authorList>
    </citation>
    <scope>NUCLEOTIDE SEQUENCE</scope>
    <source>
        <strain evidence="2">CHK190-19873</strain>
    </source>
</reference>
<dbReference type="InterPro" id="IPR002791">
    <property type="entry name" value="ARMT1-like_metal-bd"/>
</dbReference>
<dbReference type="EMBL" id="DVIQ01000033">
    <property type="protein sequence ID" value="HIS31268.1"/>
    <property type="molecule type" value="Genomic_DNA"/>
</dbReference>
<dbReference type="Proteomes" id="UP000823935">
    <property type="component" value="Unassembled WGS sequence"/>
</dbReference>
<proteinExistence type="predicted"/>
<accession>A0A9D1ESS8</accession>
<evidence type="ECO:0000313" key="3">
    <source>
        <dbReference type="Proteomes" id="UP000823935"/>
    </source>
</evidence>
<feature type="domain" description="Damage-control phosphatase ARMT1-like metal-binding" evidence="1">
    <location>
        <begin position="7"/>
        <end position="273"/>
    </location>
</feature>
<dbReference type="PIRSF" id="PIRSF006593">
    <property type="entry name" value="UCP006593"/>
    <property type="match status" value="1"/>
</dbReference>
<evidence type="ECO:0000259" key="1">
    <source>
        <dbReference type="Pfam" id="PF01937"/>
    </source>
</evidence>
<dbReference type="Pfam" id="PF01937">
    <property type="entry name" value="ARMT1-like_dom"/>
    <property type="match status" value="1"/>
</dbReference>